<organism evidence="2 3">
    <name type="scientific">Wickerhamomyces pijperi</name>
    <name type="common">Yeast</name>
    <name type="synonym">Pichia pijperi</name>
    <dbReference type="NCBI Taxonomy" id="599730"/>
    <lineage>
        <taxon>Eukaryota</taxon>
        <taxon>Fungi</taxon>
        <taxon>Dikarya</taxon>
        <taxon>Ascomycota</taxon>
        <taxon>Saccharomycotina</taxon>
        <taxon>Saccharomycetes</taxon>
        <taxon>Phaffomycetales</taxon>
        <taxon>Wickerhamomycetaceae</taxon>
        <taxon>Wickerhamomyces</taxon>
    </lineage>
</organism>
<keyword evidence="3" id="KW-1185">Reference proteome</keyword>
<accession>A0A9P8TMH9</accession>
<evidence type="ECO:0000313" key="2">
    <source>
        <dbReference type="EMBL" id="KAH3683736.1"/>
    </source>
</evidence>
<comment type="caution">
    <text evidence="2">The sequence shown here is derived from an EMBL/GenBank/DDBJ whole genome shotgun (WGS) entry which is preliminary data.</text>
</comment>
<keyword evidence="1" id="KW-1133">Transmembrane helix</keyword>
<evidence type="ECO:0000313" key="3">
    <source>
        <dbReference type="Proteomes" id="UP000774326"/>
    </source>
</evidence>
<evidence type="ECO:0000256" key="1">
    <source>
        <dbReference type="SAM" id="Phobius"/>
    </source>
</evidence>
<gene>
    <name evidence="2" type="ORF">WICPIJ_005297</name>
</gene>
<reference evidence="2" key="1">
    <citation type="journal article" date="2021" name="Open Biol.">
        <title>Shared evolutionary footprints suggest mitochondrial oxidative damage underlies multiple complex I losses in fungi.</title>
        <authorList>
            <person name="Schikora-Tamarit M.A."/>
            <person name="Marcet-Houben M."/>
            <person name="Nosek J."/>
            <person name="Gabaldon T."/>
        </authorList>
    </citation>
    <scope>NUCLEOTIDE SEQUENCE</scope>
    <source>
        <strain evidence="2">CBS2887</strain>
    </source>
</reference>
<reference evidence="2" key="2">
    <citation type="submission" date="2021-01" db="EMBL/GenBank/DDBJ databases">
        <authorList>
            <person name="Schikora-Tamarit M.A."/>
        </authorList>
    </citation>
    <scope>NUCLEOTIDE SEQUENCE</scope>
    <source>
        <strain evidence="2">CBS2887</strain>
    </source>
</reference>
<proteinExistence type="predicted"/>
<name>A0A9P8TMH9_WICPI</name>
<feature type="transmembrane region" description="Helical" evidence="1">
    <location>
        <begin position="55"/>
        <end position="74"/>
    </location>
</feature>
<dbReference type="AlphaFoldDB" id="A0A9P8TMH9"/>
<dbReference type="Proteomes" id="UP000774326">
    <property type="component" value="Unassembled WGS sequence"/>
</dbReference>
<keyword evidence="1" id="KW-0812">Transmembrane</keyword>
<dbReference type="EMBL" id="JAEUBG010002973">
    <property type="protein sequence ID" value="KAH3683736.1"/>
    <property type="molecule type" value="Genomic_DNA"/>
</dbReference>
<protein>
    <submittedName>
        <fullName evidence="2">Uncharacterized protein</fullName>
    </submittedName>
</protein>
<keyword evidence="1" id="KW-0472">Membrane</keyword>
<sequence length="122" mass="13761">MGTNNSVPLLRQTVVSWRVLSNHLLNLDLLVRVGGARERRPLHHVPHIFDINQGFITTAGLIILGVFPVFYFVIRISVFVKNWFVILQGIDKHINPFNGLSITAGLHTDFTNWEDSSGTQLT</sequence>